<evidence type="ECO:0000259" key="1">
    <source>
        <dbReference type="PROSITE" id="PS51462"/>
    </source>
</evidence>
<sequence>MYRYPVTSRILLAIDCIIFGFDGKDIKLLLVKRNLEPEMGKWSLMGGFLREDEDLEVGAGRIIYDLTGLKNIYVEQLETFGKVNRDPAERTVSVVFFALIQIEEHDSEAVKNHNASWISLDQRPGLIFDHNEMVSRAIEHLRYKAALHPIGFELLPELFTIPQLQKLYEAIYNTPLDRRNFSRKLLSTGLLIDTGFKNNNSTTKKATLYKLDTIRYKEKFHAFWNFMPDSMKPVKI</sequence>
<dbReference type="InterPro" id="IPR054105">
    <property type="entry name" value="WHD_NrtR"/>
</dbReference>
<organism evidence="2 3">
    <name type="scientific">Dyadobacter subterraneus</name>
    <dbReference type="NCBI Taxonomy" id="2773304"/>
    <lineage>
        <taxon>Bacteria</taxon>
        <taxon>Pseudomonadati</taxon>
        <taxon>Bacteroidota</taxon>
        <taxon>Cytophagia</taxon>
        <taxon>Cytophagales</taxon>
        <taxon>Spirosomataceae</taxon>
        <taxon>Dyadobacter</taxon>
    </lineage>
</organism>
<keyword evidence="3" id="KW-1185">Reference proteome</keyword>
<dbReference type="EMBL" id="JACYGY010000001">
    <property type="protein sequence ID" value="MBE9461250.1"/>
    <property type="molecule type" value="Genomic_DNA"/>
</dbReference>
<dbReference type="PANTHER" id="PTHR43736:SF4">
    <property type="entry name" value="SLR1690 PROTEIN"/>
    <property type="match status" value="1"/>
</dbReference>
<name>A0ABR9W708_9BACT</name>
<dbReference type="CDD" id="cd18873">
    <property type="entry name" value="NUDIX_NadM_like"/>
    <property type="match status" value="1"/>
</dbReference>
<protein>
    <submittedName>
        <fullName evidence="2">NUDIX hydrolase</fullName>
    </submittedName>
</protein>
<dbReference type="InterPro" id="IPR036390">
    <property type="entry name" value="WH_DNA-bd_sf"/>
</dbReference>
<dbReference type="PANTHER" id="PTHR43736">
    <property type="entry name" value="ADP-RIBOSE PYROPHOSPHATASE"/>
    <property type="match status" value="1"/>
</dbReference>
<reference evidence="3" key="1">
    <citation type="submission" date="2023-07" db="EMBL/GenBank/DDBJ databases">
        <title>Dyadobacter sp. nov 'subterranea' isolated from contaminted grondwater.</title>
        <authorList>
            <person name="Szabo I."/>
            <person name="Al-Omari J."/>
            <person name="Szerdahelyi S.G."/>
            <person name="Rado J."/>
        </authorList>
    </citation>
    <scope>NUCLEOTIDE SEQUENCE [LARGE SCALE GENOMIC DNA]</scope>
    <source>
        <strain evidence="3">UP-52</strain>
    </source>
</reference>
<evidence type="ECO:0000313" key="3">
    <source>
        <dbReference type="Proteomes" id="UP000634134"/>
    </source>
</evidence>
<feature type="domain" description="Nudix hydrolase" evidence="1">
    <location>
        <begin position="11"/>
        <end position="141"/>
    </location>
</feature>
<proteinExistence type="predicted"/>
<dbReference type="Pfam" id="PF00293">
    <property type="entry name" value="NUDIX"/>
    <property type="match status" value="1"/>
</dbReference>
<dbReference type="InterPro" id="IPR000086">
    <property type="entry name" value="NUDIX_hydrolase_dom"/>
</dbReference>
<keyword evidence="2" id="KW-0378">Hydrolase</keyword>
<comment type="caution">
    <text evidence="2">The sequence shown here is derived from an EMBL/GenBank/DDBJ whole genome shotgun (WGS) entry which is preliminary data.</text>
</comment>
<dbReference type="GO" id="GO:0016787">
    <property type="term" value="F:hydrolase activity"/>
    <property type="evidence" value="ECO:0007669"/>
    <property type="project" value="UniProtKB-KW"/>
</dbReference>
<dbReference type="Gene3D" id="1.10.10.10">
    <property type="entry name" value="Winged helix-like DNA-binding domain superfamily/Winged helix DNA-binding domain"/>
    <property type="match status" value="1"/>
</dbReference>
<dbReference type="InterPro" id="IPR015797">
    <property type="entry name" value="NUDIX_hydrolase-like_dom_sf"/>
</dbReference>
<dbReference type="SUPFAM" id="SSF55811">
    <property type="entry name" value="Nudix"/>
    <property type="match status" value="1"/>
</dbReference>
<dbReference type="Gene3D" id="3.90.79.10">
    <property type="entry name" value="Nucleoside Triphosphate Pyrophosphohydrolase"/>
    <property type="match status" value="1"/>
</dbReference>
<dbReference type="Proteomes" id="UP000634134">
    <property type="component" value="Unassembled WGS sequence"/>
</dbReference>
<dbReference type="RefSeq" id="WP_194119528.1">
    <property type="nucleotide sequence ID" value="NZ_JACYGY010000001.1"/>
</dbReference>
<dbReference type="PROSITE" id="PS51462">
    <property type="entry name" value="NUDIX"/>
    <property type="match status" value="1"/>
</dbReference>
<dbReference type="InterPro" id="IPR036388">
    <property type="entry name" value="WH-like_DNA-bd_sf"/>
</dbReference>
<accession>A0ABR9W708</accession>
<evidence type="ECO:0000313" key="2">
    <source>
        <dbReference type="EMBL" id="MBE9461250.1"/>
    </source>
</evidence>
<dbReference type="Pfam" id="PF21906">
    <property type="entry name" value="WHD_NrtR"/>
    <property type="match status" value="1"/>
</dbReference>
<dbReference type="SUPFAM" id="SSF46785">
    <property type="entry name" value="Winged helix' DNA-binding domain"/>
    <property type="match status" value="1"/>
</dbReference>
<gene>
    <name evidence="2" type="ORF">IEE83_05075</name>
</gene>